<accession>A0AAJ1CGS2</accession>
<evidence type="ECO:0000313" key="2">
    <source>
        <dbReference type="Proteomes" id="UP001205035"/>
    </source>
</evidence>
<sequence>MTTTFENSKGYKVLPLSADEIKVWPRAKTCDRCGRKISSNGFYVGAVNLMYCPDCYEEWHASAPEKQGVLDLRENTYLAKAIGYITNAFSKNKSRIKVHRSTRKQGLQTYYFTKDAKHCVCIEYDPTLDFGNDSPSGSRLSGIEIHMNNAFKLQNTPEIQLSEVPECILVLLTYLKN</sequence>
<name>A0AAJ1CGS2_9BACT</name>
<dbReference type="RefSeq" id="WP_237957313.1">
    <property type="nucleotide sequence ID" value="NZ_DAWDON010000014.1"/>
</dbReference>
<dbReference type="Proteomes" id="UP001205035">
    <property type="component" value="Unassembled WGS sequence"/>
</dbReference>
<evidence type="ECO:0000313" key="1">
    <source>
        <dbReference type="EMBL" id="MCQ5082815.1"/>
    </source>
</evidence>
<dbReference type="AlphaFoldDB" id="A0AAJ1CGS2"/>
<reference evidence="1" key="1">
    <citation type="submission" date="2022-06" db="EMBL/GenBank/DDBJ databases">
        <title>Isolation of gut microbiota from human fecal samples.</title>
        <authorList>
            <person name="Pamer E.G."/>
            <person name="Barat B."/>
            <person name="Waligurski E."/>
            <person name="Medina S."/>
            <person name="Paddock L."/>
            <person name="Mostad J."/>
        </authorList>
    </citation>
    <scope>NUCLEOTIDE SEQUENCE</scope>
    <source>
        <strain evidence="1">DFI.6.22</strain>
    </source>
</reference>
<gene>
    <name evidence="1" type="ORF">NE651_07915</name>
</gene>
<protein>
    <submittedName>
        <fullName evidence="1">Uncharacterized protein</fullName>
    </submittedName>
</protein>
<dbReference type="EMBL" id="JANGBQ010000009">
    <property type="protein sequence ID" value="MCQ5082815.1"/>
    <property type="molecule type" value="Genomic_DNA"/>
</dbReference>
<organism evidence="1 2">
    <name type="scientific">Alistipes onderdonkii</name>
    <dbReference type="NCBI Taxonomy" id="328813"/>
    <lineage>
        <taxon>Bacteria</taxon>
        <taxon>Pseudomonadati</taxon>
        <taxon>Bacteroidota</taxon>
        <taxon>Bacteroidia</taxon>
        <taxon>Bacteroidales</taxon>
        <taxon>Rikenellaceae</taxon>
        <taxon>Alistipes</taxon>
    </lineage>
</organism>
<comment type="caution">
    <text evidence="1">The sequence shown here is derived from an EMBL/GenBank/DDBJ whole genome shotgun (WGS) entry which is preliminary data.</text>
</comment>
<proteinExistence type="predicted"/>